<keyword evidence="1" id="KW-0732">Signal</keyword>
<keyword evidence="3" id="KW-1185">Reference proteome</keyword>
<gene>
    <name evidence="2" type="ORF">SAMN06265827_12838</name>
</gene>
<evidence type="ECO:0008006" key="4">
    <source>
        <dbReference type="Google" id="ProtNLM"/>
    </source>
</evidence>
<evidence type="ECO:0000313" key="2">
    <source>
        <dbReference type="EMBL" id="SNY41365.1"/>
    </source>
</evidence>
<feature type="chain" id="PRO_5012425078" description="Outer membrane lipoprotein-sorting protein" evidence="1">
    <location>
        <begin position="22"/>
        <end position="326"/>
    </location>
</feature>
<dbReference type="RefSeq" id="WP_097019048.1">
    <property type="nucleotide sequence ID" value="NZ_OBDZ01000028.1"/>
</dbReference>
<reference evidence="3" key="1">
    <citation type="submission" date="2017-09" db="EMBL/GenBank/DDBJ databases">
        <authorList>
            <person name="Varghese N."/>
            <person name="Submissions S."/>
        </authorList>
    </citation>
    <scope>NUCLEOTIDE SEQUENCE [LARGE SCALE GENOMIC DNA]</scope>
    <source>
        <strain evidence="3">MSL47</strain>
    </source>
</reference>
<dbReference type="Proteomes" id="UP000219573">
    <property type="component" value="Unassembled WGS sequence"/>
</dbReference>
<protein>
    <recommendedName>
        <fullName evidence="4">Outer membrane lipoprotein-sorting protein</fullName>
    </recommendedName>
</protein>
<sequence length="326" mass="37861">MRLKLIIVIMLTIILSNNIYANDLTDKEIVNYAKEYLTDISQKFGGNSQTNFYEIECIPDYKNSKKDINFYNVSGKVSNLGINERVLSGRFNFKMAISPDENIFGFENEKYRLNKDNTEKINIIVDDKLSEELKEALAKHYIKLNYNNAIDINIVNSESDIYSSDKISVDTYVTSITDGYILYLKVTFVPTEPIQEEFDDLVITSSQWITKSTKVISKNKFPDDKKIQDDLKEILYKRFKGEYIKVNGDKKIFKITSGVAEIYNKKLIKAKGNKIKLELDLKYKLGVLFGYNSYRARSNVTYKFNIAQKEWELIKEEVELLNYNAI</sequence>
<feature type="signal peptide" evidence="1">
    <location>
        <begin position="1"/>
        <end position="21"/>
    </location>
</feature>
<evidence type="ECO:0000313" key="3">
    <source>
        <dbReference type="Proteomes" id="UP000219573"/>
    </source>
</evidence>
<organism evidence="2 3">
    <name type="scientific">Orenia metallireducens</name>
    <dbReference type="NCBI Taxonomy" id="1413210"/>
    <lineage>
        <taxon>Bacteria</taxon>
        <taxon>Bacillati</taxon>
        <taxon>Bacillota</taxon>
        <taxon>Clostridia</taxon>
        <taxon>Halanaerobiales</taxon>
        <taxon>Halobacteroidaceae</taxon>
        <taxon>Orenia</taxon>
    </lineage>
</organism>
<dbReference type="EMBL" id="OBDZ01000028">
    <property type="protein sequence ID" value="SNY41365.1"/>
    <property type="molecule type" value="Genomic_DNA"/>
</dbReference>
<evidence type="ECO:0000256" key="1">
    <source>
        <dbReference type="SAM" id="SignalP"/>
    </source>
</evidence>
<proteinExistence type="predicted"/>
<dbReference type="AlphaFoldDB" id="A0A285I072"/>
<accession>A0A285I072</accession>
<name>A0A285I072_9FIRM</name>